<dbReference type="EMBL" id="CP146069">
    <property type="protein sequence ID" value="WWR46056.1"/>
    <property type="molecule type" value="Genomic_DNA"/>
</dbReference>
<evidence type="ECO:0000313" key="1">
    <source>
        <dbReference type="EMBL" id="WWR46056.1"/>
    </source>
</evidence>
<accession>A0ABZ2HHT6</accession>
<reference evidence="1 2" key="1">
    <citation type="submission" date="2023-10" db="EMBL/GenBank/DDBJ databases">
        <title>Roseovarius strain S88 nov., isolated from a marine algae.</title>
        <authorList>
            <person name="Lee M.W."/>
            <person name="Lee J.K."/>
            <person name="Kim J.M."/>
            <person name="Choi D.G."/>
            <person name="Baek J.H."/>
            <person name="Bayburt H."/>
            <person name="Jung J.J."/>
            <person name="Han D.M."/>
            <person name="Jeon C.O."/>
        </authorList>
    </citation>
    <scope>NUCLEOTIDE SEQUENCE [LARGE SCALE GENOMIC DNA]</scope>
    <source>
        <strain evidence="1 2">S88</strain>
    </source>
</reference>
<organism evidence="1 2">
    <name type="scientific">Roseovarius phycicola</name>
    <dbReference type="NCBI Taxonomy" id="3080976"/>
    <lineage>
        <taxon>Bacteria</taxon>
        <taxon>Pseudomonadati</taxon>
        <taxon>Pseudomonadota</taxon>
        <taxon>Alphaproteobacteria</taxon>
        <taxon>Rhodobacterales</taxon>
        <taxon>Roseobacteraceae</taxon>
        <taxon>Roseovarius</taxon>
    </lineage>
</organism>
<protein>
    <submittedName>
        <fullName evidence="1">Uncharacterized protein</fullName>
    </submittedName>
</protein>
<dbReference type="Proteomes" id="UP001364156">
    <property type="component" value="Chromosome"/>
</dbReference>
<dbReference type="RefSeq" id="WP_338548954.1">
    <property type="nucleotide sequence ID" value="NZ_CP146069.1"/>
</dbReference>
<evidence type="ECO:0000313" key="2">
    <source>
        <dbReference type="Proteomes" id="UP001364156"/>
    </source>
</evidence>
<keyword evidence="2" id="KW-1185">Reference proteome</keyword>
<sequence>MLFRNLDDELLLDCHLLGKPTAEQLLRLHRDHVTTIQQMRSTLRRLSSGPDRFLQRLKPMDIEQPIRALPYVHLDTRLSRRHVEKVFGVPYRRVPPVPSRDWRFLRHDVEMVHELITYQLTAQKLGIPFGYQPHFDADGLRVYPKVEIAWDTLTHSLRPEPDRTLIIGDYHIIHEKDLGQETIECGNIIRDATVGRKHLVYDALLRSGALDHLGWQKKIIVYSIDSLRGTQKASRKRVKRCLETIPAQVDHTKIFFTDRQSFMAAGDDMSALEFVRGDGRVMPLPCWQ</sequence>
<gene>
    <name evidence="1" type="ORF">RZ517_14955</name>
</gene>
<proteinExistence type="predicted"/>
<name>A0ABZ2HHT6_9RHOB</name>